<keyword evidence="2" id="KW-1185">Reference proteome</keyword>
<dbReference type="EMBL" id="BROD01000001">
    <property type="protein sequence ID" value="GKX68884.1"/>
    <property type="molecule type" value="Genomic_DNA"/>
</dbReference>
<sequence>MDCKLVKKNIQRLINHELNSEEEEEILKHLESCSECNDEYKQELQIEDEFTKIFSTNDMQFKSSRRNIMNSIDKDRYGKSSLQNVSFTIKRNIKRVYKIAIILILIPLAPVVAKTINFNPNNSTNQEATGSMANKRQTAEKQESSIISSSNTKSSASSREDKIQNGEKQEPSIRSSRNITSDDSEVKSSKSQNDEVNVFSKAEINKEDMSLVKPDNMTPWISFKGSSYSASIVGKGNEAQEEGYSKLYIKKNNDLAYKFTFINEEKSQQTIKSIAWLDDKSILIVVANAHGTIISGSALYLLDVKDESSHFIFSPDSARQRIKGIRVDSNTNNVIKIDMVEYTDDSLNEYKSFVKDIPFSKVVEK</sequence>
<reference evidence="1" key="1">
    <citation type="journal article" date="2025" name="Int. J. Syst. Evol. Microbiol.">
        <title>Inconstantimicrobium mannanitabidum sp. nov., a novel member of the family Clostridiaceae isolated from anoxic soil under the treatment of reductive soil disinfestation.</title>
        <authorList>
            <person name="Ueki A."/>
            <person name="Tonouchi A."/>
            <person name="Honma S."/>
            <person name="Kaku N."/>
            <person name="Ueki K."/>
        </authorList>
    </citation>
    <scope>NUCLEOTIDE SEQUENCE</scope>
    <source>
        <strain evidence="1">TW13</strain>
    </source>
</reference>
<evidence type="ECO:0000313" key="2">
    <source>
        <dbReference type="Proteomes" id="UP001058074"/>
    </source>
</evidence>
<comment type="caution">
    <text evidence="1">The sequence shown here is derived from an EMBL/GenBank/DDBJ whole genome shotgun (WGS) entry which is preliminary data.</text>
</comment>
<organism evidence="1 2">
    <name type="scientific">Inconstantimicrobium mannanitabidum</name>
    <dbReference type="NCBI Taxonomy" id="1604901"/>
    <lineage>
        <taxon>Bacteria</taxon>
        <taxon>Bacillati</taxon>
        <taxon>Bacillota</taxon>
        <taxon>Clostridia</taxon>
        <taxon>Eubacteriales</taxon>
        <taxon>Clostridiaceae</taxon>
        <taxon>Inconstantimicrobium</taxon>
    </lineage>
</organism>
<gene>
    <name evidence="1" type="ORF">rsdtw13_41420</name>
</gene>
<evidence type="ECO:0000313" key="1">
    <source>
        <dbReference type="EMBL" id="GKX68884.1"/>
    </source>
</evidence>
<dbReference type="Proteomes" id="UP001058074">
    <property type="component" value="Unassembled WGS sequence"/>
</dbReference>
<proteinExistence type="predicted"/>
<accession>A0ACB5RIH5</accession>
<protein>
    <submittedName>
        <fullName evidence="1">Uncharacterized protein</fullName>
    </submittedName>
</protein>
<name>A0ACB5RIH5_9CLOT</name>